<dbReference type="InterPro" id="IPR013517">
    <property type="entry name" value="FG-GAP"/>
</dbReference>
<evidence type="ECO:0000313" key="4">
    <source>
        <dbReference type="EMBL" id="KAF7349025.1"/>
    </source>
</evidence>
<dbReference type="Gene3D" id="3.40.50.1110">
    <property type="entry name" value="SGNH hydrolase"/>
    <property type="match status" value="1"/>
</dbReference>
<dbReference type="InterPro" id="IPR036514">
    <property type="entry name" value="SGNH_hydro_sf"/>
</dbReference>
<comment type="caution">
    <text evidence="4">The sequence shown here is derived from an EMBL/GenBank/DDBJ whole genome shotgun (WGS) entry which is preliminary data.</text>
</comment>
<dbReference type="AlphaFoldDB" id="A0A8H6XZF3"/>
<dbReference type="PANTHER" id="PTHR30383">
    <property type="entry name" value="THIOESTERASE 1/PROTEASE 1/LYSOPHOSPHOLIPASE L1"/>
    <property type="match status" value="1"/>
</dbReference>
<dbReference type="Pfam" id="PF13472">
    <property type="entry name" value="Lipase_GDSL_2"/>
    <property type="match status" value="1"/>
</dbReference>
<gene>
    <name evidence="4" type="ORF">MVEN_01423800</name>
</gene>
<feature type="domain" description="SGNH hydrolase-type esterase" evidence="3">
    <location>
        <begin position="351"/>
        <end position="538"/>
    </location>
</feature>
<proteinExistence type="predicted"/>
<dbReference type="Proteomes" id="UP000620124">
    <property type="component" value="Unassembled WGS sequence"/>
</dbReference>
<evidence type="ECO:0000256" key="2">
    <source>
        <dbReference type="SAM" id="SignalP"/>
    </source>
</evidence>
<evidence type="ECO:0000256" key="1">
    <source>
        <dbReference type="ARBA" id="ARBA00022729"/>
    </source>
</evidence>
<reference evidence="4" key="1">
    <citation type="submission" date="2020-05" db="EMBL/GenBank/DDBJ databases">
        <title>Mycena genomes resolve the evolution of fungal bioluminescence.</title>
        <authorList>
            <person name="Tsai I.J."/>
        </authorList>
    </citation>
    <scope>NUCLEOTIDE SEQUENCE</scope>
    <source>
        <strain evidence="4">CCC161011</strain>
    </source>
</reference>
<dbReference type="PANTHER" id="PTHR30383:SF5">
    <property type="entry name" value="SGNH HYDROLASE-TYPE ESTERASE DOMAIN-CONTAINING PROTEIN"/>
    <property type="match status" value="1"/>
</dbReference>
<name>A0A8H6XZF3_9AGAR</name>
<dbReference type="SUPFAM" id="SSF69318">
    <property type="entry name" value="Integrin alpha N-terminal domain"/>
    <property type="match status" value="1"/>
</dbReference>
<dbReference type="EMBL" id="JACAZI010000011">
    <property type="protein sequence ID" value="KAF7349025.1"/>
    <property type="molecule type" value="Genomic_DNA"/>
</dbReference>
<feature type="signal peptide" evidence="2">
    <location>
        <begin position="1"/>
        <end position="17"/>
    </location>
</feature>
<keyword evidence="1 2" id="KW-0732">Signal</keyword>
<evidence type="ECO:0000313" key="5">
    <source>
        <dbReference type="Proteomes" id="UP000620124"/>
    </source>
</evidence>
<dbReference type="InterPro" id="IPR051532">
    <property type="entry name" value="Ester_Hydrolysis_Enzymes"/>
</dbReference>
<keyword evidence="5" id="KW-1185">Reference proteome</keyword>
<evidence type="ECO:0000259" key="3">
    <source>
        <dbReference type="Pfam" id="PF13472"/>
    </source>
</evidence>
<dbReference type="InterPro" id="IPR013830">
    <property type="entry name" value="SGNH_hydro"/>
</dbReference>
<dbReference type="InterPro" id="IPR028994">
    <property type="entry name" value="Integrin_alpha_N"/>
</dbReference>
<sequence length="913" mass="97663">MRLPFLLLAAFVASSFAQDPDDPSTVQDQVPYDNEHHEQYQLFSNVVHRGSKRDFLEGDFLERDFNLTKRFPKVSPAMVLRIRTAVSRTAHLPHYFWTGTLPPHRQQDSVQFIARAAARERGGITLEDTVGGIGMPPWTQQDQLAQDTWTYASTLFARNTTGVAYVFRGEQYRPTNVFDTEELPNLIANPNVPAVYQILLHADGAEDPVIIWPEQAPTSAASSVLADQVSTSCTIYSRSALWQRQRSESTPNFATRTRWGFFYGGQSSRINPGAFTYSIAPATTTLPGTQADMASWINSHPTFDAQFSTSSSFQPTTINYGTGWIAYETACPNAYQIDRMGGLKVRGLPAGDSITFGFESSTGNGYREKLEENIKNPPWMNALASRQNGEVNAVDFIGSQISGTMPDPDNEGHSGAEINAIGGFLMPDLSQNPNVIFLLAGTNDINNGDDINNAPDRLMAVVDAITLALPNATVLVGTLPLNGDPGKEAECNTFNDAIVQELLLRSTLGDRVLPVYMDSLGPEDMADGLHPNDQGYDIMGLAWFGAFWQAAQFGWIDPAEGDLTGGNGNGDEFCPNNPVWYPQGEIANGAGLGINGGLFNCMTLEGHDPTCSCQFFDPSQLAQVFPVPPSGQCSDLNDNSTAVRFADLNGDGRAEYLWLDAQGVTTAFLNLGSTQGGTNAGQVQWLPSGVIATGVGAARHQVQFADLNGDGRAEYLFVHDDGSVDAWLNLGGPDDGPNAAKVTWFPAGTIATGIGKDGAGVRFADLNGDGRAEYLYLEEDEAMTAYLNLGSSNGGTGAANVNWLPQDVVATGPANGATRDNIILADVNGDGKADYLTVTHTGGVVEVWLNGGGPDNGPNAAKVVWHPQGVIATGVGTSGAGVQFADLNGDGRAEYLDVDALTSAVNAWLNGCP</sequence>
<dbReference type="Pfam" id="PF13517">
    <property type="entry name" value="FG-GAP_3"/>
    <property type="match status" value="2"/>
</dbReference>
<accession>A0A8H6XZF3</accession>
<dbReference type="OrthoDB" id="2878038at2759"/>
<feature type="chain" id="PRO_5034022210" evidence="2">
    <location>
        <begin position="18"/>
        <end position="913"/>
    </location>
</feature>
<dbReference type="SUPFAM" id="SSF52266">
    <property type="entry name" value="SGNH hydrolase"/>
    <property type="match status" value="1"/>
</dbReference>
<dbReference type="SUPFAM" id="SSF52309">
    <property type="entry name" value="N-(deoxy)ribosyltransferase-like"/>
    <property type="match status" value="1"/>
</dbReference>
<protein>
    <submittedName>
        <fullName evidence="4">Acetyl xylan esterase</fullName>
    </submittedName>
</protein>
<organism evidence="4 5">
    <name type="scientific">Mycena venus</name>
    <dbReference type="NCBI Taxonomy" id="2733690"/>
    <lineage>
        <taxon>Eukaryota</taxon>
        <taxon>Fungi</taxon>
        <taxon>Dikarya</taxon>
        <taxon>Basidiomycota</taxon>
        <taxon>Agaricomycotina</taxon>
        <taxon>Agaricomycetes</taxon>
        <taxon>Agaricomycetidae</taxon>
        <taxon>Agaricales</taxon>
        <taxon>Marasmiineae</taxon>
        <taxon>Mycenaceae</taxon>
        <taxon>Mycena</taxon>
    </lineage>
</organism>
<dbReference type="GO" id="GO:0004622">
    <property type="term" value="F:phosphatidylcholine lysophospholipase activity"/>
    <property type="evidence" value="ECO:0007669"/>
    <property type="project" value="TreeGrafter"/>
</dbReference>